<name>A0A1F6VG30_9BACT</name>
<evidence type="ECO:0000313" key="1">
    <source>
        <dbReference type="EMBL" id="OGI68562.1"/>
    </source>
</evidence>
<organism evidence="1 2">
    <name type="scientific">Candidatus Nomurabacteria bacterium RIFCSPHIGHO2_01_FULL_42_15</name>
    <dbReference type="NCBI Taxonomy" id="1801742"/>
    <lineage>
        <taxon>Bacteria</taxon>
        <taxon>Candidatus Nomuraibacteriota</taxon>
    </lineage>
</organism>
<proteinExistence type="predicted"/>
<dbReference type="AlphaFoldDB" id="A0A1F6VG30"/>
<dbReference type="Proteomes" id="UP000178235">
    <property type="component" value="Unassembled WGS sequence"/>
</dbReference>
<gene>
    <name evidence="1" type="ORF">A2738_01635</name>
</gene>
<evidence type="ECO:0000313" key="2">
    <source>
        <dbReference type="Proteomes" id="UP000178235"/>
    </source>
</evidence>
<dbReference type="EMBL" id="MFTS01000003">
    <property type="protein sequence ID" value="OGI68562.1"/>
    <property type="molecule type" value="Genomic_DNA"/>
</dbReference>
<reference evidence="1 2" key="1">
    <citation type="journal article" date="2016" name="Nat. Commun.">
        <title>Thousands of microbial genomes shed light on interconnected biogeochemical processes in an aquifer system.</title>
        <authorList>
            <person name="Anantharaman K."/>
            <person name="Brown C.T."/>
            <person name="Hug L.A."/>
            <person name="Sharon I."/>
            <person name="Castelle C.J."/>
            <person name="Probst A.J."/>
            <person name="Thomas B.C."/>
            <person name="Singh A."/>
            <person name="Wilkins M.J."/>
            <person name="Karaoz U."/>
            <person name="Brodie E.L."/>
            <person name="Williams K.H."/>
            <person name="Hubbard S.S."/>
            <person name="Banfield J.F."/>
        </authorList>
    </citation>
    <scope>NUCLEOTIDE SEQUENCE [LARGE SCALE GENOMIC DNA]</scope>
</reference>
<protein>
    <submittedName>
        <fullName evidence="1">Uncharacterized protein</fullName>
    </submittedName>
</protein>
<comment type="caution">
    <text evidence="1">The sequence shown here is derived from an EMBL/GenBank/DDBJ whole genome shotgun (WGS) entry which is preliminary data.</text>
</comment>
<accession>A0A1F6VG30</accession>
<sequence>MVRFLWDRGRKKEKQESNTSAVLHATRKSRVNAVSFVQSLEQKYVVQSCSVRQGKVEKEWWIDTTSLLHSTKSCNVVSSSDPRRKGKDNSLIPCITLKKGKTHHPTRSHARLGGFRFYVKSANFS</sequence>